<keyword evidence="1" id="KW-1133">Transmembrane helix</keyword>
<feature type="transmembrane region" description="Helical" evidence="1">
    <location>
        <begin position="31"/>
        <end position="54"/>
    </location>
</feature>
<evidence type="ECO:0000313" key="2">
    <source>
        <dbReference type="EMBL" id="MBB4760200.1"/>
    </source>
</evidence>
<dbReference type="Pfam" id="PF19814">
    <property type="entry name" value="DUF6297"/>
    <property type="match status" value="1"/>
</dbReference>
<gene>
    <name evidence="2" type="ORF">BJ971_000756</name>
</gene>
<protein>
    <submittedName>
        <fullName evidence="2">Uncharacterized protein</fullName>
    </submittedName>
</protein>
<feature type="transmembrane region" description="Helical" evidence="1">
    <location>
        <begin position="208"/>
        <end position="228"/>
    </location>
</feature>
<feature type="transmembrane region" description="Helical" evidence="1">
    <location>
        <begin position="111"/>
        <end position="131"/>
    </location>
</feature>
<feature type="transmembrane region" description="Helical" evidence="1">
    <location>
        <begin position="367"/>
        <end position="388"/>
    </location>
</feature>
<evidence type="ECO:0000256" key="1">
    <source>
        <dbReference type="SAM" id="Phobius"/>
    </source>
</evidence>
<keyword evidence="1" id="KW-0812">Transmembrane</keyword>
<dbReference type="InterPro" id="IPR046264">
    <property type="entry name" value="DUF6297"/>
</dbReference>
<dbReference type="AlphaFoldDB" id="A0A7W7HSX0"/>
<dbReference type="EMBL" id="JACHNH010000001">
    <property type="protein sequence ID" value="MBB4760200.1"/>
    <property type="molecule type" value="Genomic_DNA"/>
</dbReference>
<evidence type="ECO:0000313" key="3">
    <source>
        <dbReference type="Proteomes" id="UP000578112"/>
    </source>
</evidence>
<feature type="transmembrane region" description="Helical" evidence="1">
    <location>
        <begin position="143"/>
        <end position="164"/>
    </location>
</feature>
<feature type="transmembrane region" description="Helical" evidence="1">
    <location>
        <begin position="302"/>
        <end position="318"/>
    </location>
</feature>
<sequence>MTTTVAVGSVRRWVRRTRSAHRERGETLGNFYFAVLFVAIVGGMLHRQLAAIFWPAAPNASALAGGALCLVIVGGLYLALRRLGPLGLSRPAASWLLTAPVSRRRLLLPSLWSAAIGAALAGTLGGLAVLGHVAARPVPGPDALLPLAGALLGGALLLVALDAQANRRWSAWSDDAAYLLAAAGLAGLVVDSAVSAPRASAGWPAGGVVPAVTAALAVVVTAFFLLAVRRLARTPNERILEASKTAGTLLDSAFGVEPSFVTEMIERRYWARRRLRSRRLSTRVPVLVAQDLILLRRRPRRLLWLAGATTLPALLAHAPGWILAVAVLAGGLAAGGAAAATVRTDAGNPVLLRLLGLSSRDSVIQRLWVPGVLAALWYCAALSLLRGLGDLPAGPWWALGLVLGPAGAAATIRRARVGFVDNGLLPLDTPMGSFSTGPAISAFAGLDVLLLGLPTVVQIAQGTPLTWTGVAVQGAVAALGARAYVSGTTEKDRVELSAR</sequence>
<proteinExistence type="predicted"/>
<name>A0A7W7HSX0_9ACTN</name>
<accession>A0A7W7HSX0</accession>
<keyword evidence="1" id="KW-0472">Membrane</keyword>
<keyword evidence="3" id="KW-1185">Reference proteome</keyword>
<feature type="transmembrane region" description="Helical" evidence="1">
    <location>
        <begin position="60"/>
        <end position="80"/>
    </location>
</feature>
<reference evidence="2 3" key="1">
    <citation type="submission" date="2020-08" db="EMBL/GenBank/DDBJ databases">
        <title>Sequencing the genomes of 1000 actinobacteria strains.</title>
        <authorList>
            <person name="Klenk H.-P."/>
        </authorList>
    </citation>
    <scope>NUCLEOTIDE SEQUENCE [LARGE SCALE GENOMIC DNA]</scope>
    <source>
        <strain evidence="2 3">DSM 43149</strain>
    </source>
</reference>
<dbReference type="RefSeq" id="WP_184989840.1">
    <property type="nucleotide sequence ID" value="NZ_BOMK01000033.1"/>
</dbReference>
<dbReference type="Proteomes" id="UP000578112">
    <property type="component" value="Unassembled WGS sequence"/>
</dbReference>
<comment type="caution">
    <text evidence="2">The sequence shown here is derived from an EMBL/GenBank/DDBJ whole genome shotgun (WGS) entry which is preliminary data.</text>
</comment>
<feature type="transmembrane region" description="Helical" evidence="1">
    <location>
        <begin position="176"/>
        <end position="196"/>
    </location>
</feature>
<organism evidence="2 3">
    <name type="scientific">Actinoplanes digitatis</name>
    <dbReference type="NCBI Taxonomy" id="1868"/>
    <lineage>
        <taxon>Bacteria</taxon>
        <taxon>Bacillati</taxon>
        <taxon>Actinomycetota</taxon>
        <taxon>Actinomycetes</taxon>
        <taxon>Micromonosporales</taxon>
        <taxon>Micromonosporaceae</taxon>
        <taxon>Actinoplanes</taxon>
    </lineage>
</organism>
<feature type="transmembrane region" description="Helical" evidence="1">
    <location>
        <begin position="394"/>
        <end position="412"/>
    </location>
</feature>
<feature type="transmembrane region" description="Helical" evidence="1">
    <location>
        <begin position="324"/>
        <end position="346"/>
    </location>
</feature>